<evidence type="ECO:0008006" key="4">
    <source>
        <dbReference type="Google" id="ProtNLM"/>
    </source>
</evidence>
<comment type="caution">
    <text evidence="2">The sequence shown here is derived from an EMBL/GenBank/DDBJ whole genome shotgun (WGS) entry which is preliminary data.</text>
</comment>
<evidence type="ECO:0000313" key="2">
    <source>
        <dbReference type="EMBL" id="MDT9000877.1"/>
    </source>
</evidence>
<dbReference type="Gene3D" id="1.25.40.10">
    <property type="entry name" value="Tetratricopeptide repeat domain"/>
    <property type="match status" value="1"/>
</dbReference>
<accession>A0ABU3PFE0</accession>
<sequence length="254" mass="27499">MPILAFLHIAVAIFFAVHAVRTGRNTVWLFVLLAFPLLGSLVYLFAEYLPEQRNGRVARKAGAALTKVLDPRRELRLAEQALEQTPSMGNRLKLAQALLAADRAAEALPHFEACAQGVFASDPEALAGLARALAAVERVPEACATLDKLFAAQPQRQSGELALLHAELLAHAFPADPGRAEAAFQIALRSHGGIATHSAWGQFLLAQGRAAEAEPILEQVLKDARLSHAHAREQNRRAIDGAEAALQRIAEQRR</sequence>
<evidence type="ECO:0000256" key="1">
    <source>
        <dbReference type="SAM" id="Phobius"/>
    </source>
</evidence>
<dbReference type="EMBL" id="JAVXZY010000007">
    <property type="protein sequence ID" value="MDT9000877.1"/>
    <property type="molecule type" value="Genomic_DNA"/>
</dbReference>
<dbReference type="Proteomes" id="UP001246372">
    <property type="component" value="Unassembled WGS sequence"/>
</dbReference>
<keyword evidence="1" id="KW-0472">Membrane</keyword>
<protein>
    <recommendedName>
        <fullName evidence="4">Cardiolipin synthase N-terminal domain-containing protein</fullName>
    </recommendedName>
</protein>
<keyword evidence="3" id="KW-1185">Reference proteome</keyword>
<keyword evidence="1" id="KW-0812">Transmembrane</keyword>
<dbReference type="RefSeq" id="WP_315651765.1">
    <property type="nucleotide sequence ID" value="NZ_JAVXZY010000007.1"/>
</dbReference>
<proteinExistence type="predicted"/>
<gene>
    <name evidence="2" type="ORF">RQP53_16495</name>
</gene>
<name>A0ABU3PFE0_9BURK</name>
<evidence type="ECO:0000313" key="3">
    <source>
        <dbReference type="Proteomes" id="UP001246372"/>
    </source>
</evidence>
<feature type="transmembrane region" description="Helical" evidence="1">
    <location>
        <begin position="29"/>
        <end position="49"/>
    </location>
</feature>
<dbReference type="PIRSF" id="PIRSF030959">
    <property type="entry name" value="UCP030959"/>
    <property type="match status" value="1"/>
</dbReference>
<dbReference type="InterPro" id="IPR014562">
    <property type="entry name" value="UCP030959_TPR_rpt-cont"/>
</dbReference>
<dbReference type="SUPFAM" id="SSF48452">
    <property type="entry name" value="TPR-like"/>
    <property type="match status" value="1"/>
</dbReference>
<keyword evidence="1" id="KW-1133">Transmembrane helix</keyword>
<organism evidence="2 3">
    <name type="scientific">Roseateles aquae</name>
    <dbReference type="NCBI Taxonomy" id="3077235"/>
    <lineage>
        <taxon>Bacteria</taxon>
        <taxon>Pseudomonadati</taxon>
        <taxon>Pseudomonadota</taxon>
        <taxon>Betaproteobacteria</taxon>
        <taxon>Burkholderiales</taxon>
        <taxon>Sphaerotilaceae</taxon>
        <taxon>Roseateles</taxon>
    </lineage>
</organism>
<dbReference type="InterPro" id="IPR011990">
    <property type="entry name" value="TPR-like_helical_dom_sf"/>
</dbReference>
<reference evidence="2" key="1">
    <citation type="submission" date="2023-09" db="EMBL/GenBank/DDBJ databases">
        <title>Paucibacter sp. APW11 Genome sequencing and assembly.</title>
        <authorList>
            <person name="Kim I."/>
        </authorList>
    </citation>
    <scope>NUCLEOTIDE SEQUENCE</scope>
    <source>
        <strain evidence="2">APW11</strain>
    </source>
</reference>